<feature type="transmembrane region" description="Helical" evidence="1">
    <location>
        <begin position="660"/>
        <end position="679"/>
    </location>
</feature>
<feature type="transmembrane region" description="Helical" evidence="1">
    <location>
        <begin position="327"/>
        <end position="349"/>
    </location>
</feature>
<reference evidence="2" key="1">
    <citation type="submission" date="2012-11" db="EMBL/GenBank/DDBJ databases">
        <title>Dependencies among metagenomic species, viruses, plasmids and units of genetic variation.</title>
        <authorList>
            <person name="Nielsen H.B."/>
            <person name="Almeida M."/>
            <person name="Juncker A.S."/>
            <person name="Rasmussen S."/>
            <person name="Li J."/>
            <person name="Sunagawa S."/>
            <person name="Plichta D."/>
            <person name="Gautier L."/>
            <person name="Le Chatelier E."/>
            <person name="Peletier E."/>
            <person name="Bonde I."/>
            <person name="Nielsen T."/>
            <person name="Manichanh C."/>
            <person name="Arumugam M."/>
            <person name="Batto J."/>
            <person name="Santos M.B.Q.D."/>
            <person name="Blom N."/>
            <person name="Borruel N."/>
            <person name="Burgdorf K.S."/>
            <person name="Boumezbeur F."/>
            <person name="Casellas F."/>
            <person name="Dore J."/>
            <person name="Guarner F."/>
            <person name="Hansen T."/>
            <person name="Hildebrand F."/>
            <person name="Kaas R.S."/>
            <person name="Kennedy S."/>
            <person name="Kristiansen K."/>
            <person name="Kultima J.R."/>
            <person name="Leonard P."/>
            <person name="Levenez F."/>
            <person name="Lund O."/>
            <person name="Moumen B."/>
            <person name="Le Paslier D."/>
            <person name="Pons N."/>
            <person name="Pedersen O."/>
            <person name="Prifti E."/>
            <person name="Qin J."/>
            <person name="Raes J."/>
            <person name="Tap J."/>
            <person name="Tims S."/>
            <person name="Ussery D.W."/>
            <person name="Yamada T."/>
            <person name="MetaHit consortium"/>
            <person name="Renault P."/>
            <person name="Sicheritz-Ponten T."/>
            <person name="Bork P."/>
            <person name="Wang J."/>
            <person name="Brunak S."/>
            <person name="Ehrlich S.D."/>
        </authorList>
    </citation>
    <scope>NUCLEOTIDE SEQUENCE [LARGE SCALE GENOMIC DNA]</scope>
</reference>
<comment type="caution">
    <text evidence="2">The sequence shown here is derived from an EMBL/GenBank/DDBJ whole genome shotgun (WGS) entry which is preliminary data.</text>
</comment>
<feature type="transmembrane region" description="Helical" evidence="1">
    <location>
        <begin position="472"/>
        <end position="491"/>
    </location>
</feature>
<evidence type="ECO:0000256" key="1">
    <source>
        <dbReference type="SAM" id="Phobius"/>
    </source>
</evidence>
<gene>
    <name evidence="2" type="ORF">BN765_02320</name>
</gene>
<sequence length="827" mass="96250">MELLRVLRKSVVFIAIFLGIIIWLSIFKINNTNDKKVYAYYNQLMYEYDNQTEMIESLTYSKYVHDKTDDYEADREYIEEAIKLLQEKYQYVYSSDMSRAENNYKKIISSTLFAEEQSYYVLNAQKYMADLESRGEINFSITNTTAIEKLVSDKQLPVIFLVMMIFVLITFMEEFENTNQTEMIGSLTYSRYAHDKGDDYEADREYIEEAIKLLQEKYQYVYSSDMSRAENNYKKIINSTLFAEEQSYYVLNAQKYMADLESRGEINFSITNTTAIEKLVSDKQLPVIFLMMMIFVLITFMEEFENNMFLQIRGSKNSRKVLPVKRCFIILLISIVLSFVFNGVILAIYKNIYGCNMGSLIQNSYMFNMFQLKTNVATFFIIYCITFAIAMSVLSWLVYFVFLITGNYKLSIAGTGLFLVFEYIININISSKSAFAFLKYINISNVLFPGQSYYIYENWGTDNFITDIQSTTWLLTILLAITGLIGVYITYSHKYAQGRKSAITKIIEKCSQFIQMLLGKVPLFVSELYKTLILQKGIILLAAAVYLLISCRMYRGVDYSNTDFSMNNFYSMFSGNTGDKECEAYIEECRNAVEELGKKAETDANYKYKFREASQTLENMENCLNYVRKVNEEKGIEARIVNPAAYEDIFGSRKYQNTESQNLVCVIFLILIISGEYAYEKRCHMIAFLNTSKERSRVKAVKLLKILMISFFIWGLSAFIDIFNICQLYKLEQLSAPIQSLQIFYDLPFNISIAWYMVIGQAFRLVLLLIISIGIYGITKILDYKGCLVITFMVFVMPYMLFKLGINSMRYFSVEILMDFGRIIGKY</sequence>
<feature type="transmembrane region" description="Helical" evidence="1">
    <location>
        <begin position="287"/>
        <end position="306"/>
    </location>
</feature>
<feature type="transmembrane region" description="Helical" evidence="1">
    <location>
        <begin position="788"/>
        <end position="806"/>
    </location>
</feature>
<feature type="transmembrane region" description="Helical" evidence="1">
    <location>
        <begin position="376"/>
        <end position="403"/>
    </location>
</feature>
<dbReference type="EMBL" id="CBBU010000080">
    <property type="protein sequence ID" value="CDA40759.1"/>
    <property type="molecule type" value="Genomic_DNA"/>
</dbReference>
<dbReference type="AlphaFoldDB" id="R5ZWE6"/>
<keyword evidence="1" id="KW-1133">Transmembrane helix</keyword>
<feature type="transmembrane region" description="Helical" evidence="1">
    <location>
        <begin position="6"/>
        <end position="26"/>
    </location>
</feature>
<proteinExistence type="predicted"/>
<dbReference type="Proteomes" id="UP000018175">
    <property type="component" value="Unassembled WGS sequence"/>
</dbReference>
<organism evidence="2">
    <name type="scientific">Lachnospira eligens CAG:72</name>
    <dbReference type="NCBI Taxonomy" id="1263077"/>
    <lineage>
        <taxon>Bacteria</taxon>
        <taxon>Bacillati</taxon>
        <taxon>Bacillota</taxon>
        <taxon>Clostridia</taxon>
        <taxon>Lachnospirales</taxon>
        <taxon>Lachnospiraceae</taxon>
        <taxon>Lachnospira</taxon>
    </lineage>
</organism>
<name>R5ZWE6_9FIRM</name>
<keyword evidence="1" id="KW-0812">Transmembrane</keyword>
<evidence type="ECO:0000313" key="2">
    <source>
        <dbReference type="EMBL" id="CDA40759.1"/>
    </source>
</evidence>
<feature type="transmembrane region" description="Helical" evidence="1">
    <location>
        <begin position="700"/>
        <end position="720"/>
    </location>
</feature>
<feature type="transmembrane region" description="Helical" evidence="1">
    <location>
        <begin position="753"/>
        <end position="776"/>
    </location>
</feature>
<feature type="transmembrane region" description="Helical" evidence="1">
    <location>
        <begin position="538"/>
        <end position="557"/>
    </location>
</feature>
<accession>R5ZWE6</accession>
<keyword evidence="1" id="KW-0472">Membrane</keyword>
<feature type="transmembrane region" description="Helical" evidence="1">
    <location>
        <begin position="410"/>
        <end position="429"/>
    </location>
</feature>
<protein>
    <submittedName>
        <fullName evidence="2">Uncharacterized protein</fullName>
    </submittedName>
</protein>
<feature type="transmembrane region" description="Helical" evidence="1">
    <location>
        <begin position="156"/>
        <end position="172"/>
    </location>
</feature>